<dbReference type="RefSeq" id="WP_202381340.1">
    <property type="nucleotide sequence ID" value="NZ_BAAAMA010000004.1"/>
</dbReference>
<dbReference type="Proteomes" id="UP001646141">
    <property type="component" value="Unassembled WGS sequence"/>
</dbReference>
<feature type="region of interest" description="Disordered" evidence="1">
    <location>
        <begin position="357"/>
        <end position="394"/>
    </location>
</feature>
<name>A0ABS1SMM6_9MICO</name>
<protein>
    <recommendedName>
        <fullName evidence="4">Relaxase/mobilization nuclease-like protein</fullName>
    </recommendedName>
</protein>
<comment type="caution">
    <text evidence="2">The sequence shown here is derived from an EMBL/GenBank/DDBJ whole genome shotgun (WGS) entry which is preliminary data.</text>
</comment>
<reference evidence="2 3" key="1">
    <citation type="submission" date="2018-09" db="EMBL/GenBank/DDBJ databases">
        <title>Comparative genomics of Leucobacter spp.</title>
        <authorList>
            <person name="Reis A.C."/>
            <person name="Kolvenbach B.A."/>
            <person name="Corvini P.F.X."/>
            <person name="Nunes O.C."/>
        </authorList>
    </citation>
    <scope>NUCLEOTIDE SEQUENCE [LARGE SCALE GENOMIC DNA]</scope>
    <source>
        <strain evidence="2 3">L-1</strain>
    </source>
</reference>
<evidence type="ECO:0000313" key="3">
    <source>
        <dbReference type="Proteomes" id="UP001646141"/>
    </source>
</evidence>
<evidence type="ECO:0000256" key="1">
    <source>
        <dbReference type="SAM" id="MobiDB-lite"/>
    </source>
</evidence>
<evidence type="ECO:0000313" key="2">
    <source>
        <dbReference type="EMBL" id="MBL3689413.1"/>
    </source>
</evidence>
<keyword evidence="3" id="KW-1185">Reference proteome</keyword>
<organism evidence="2 3">
    <name type="scientific">Leucobacter chromiireducens subsp. chromiireducens</name>
    <dbReference type="NCBI Taxonomy" id="660067"/>
    <lineage>
        <taxon>Bacteria</taxon>
        <taxon>Bacillati</taxon>
        <taxon>Actinomycetota</taxon>
        <taxon>Actinomycetes</taxon>
        <taxon>Micrococcales</taxon>
        <taxon>Microbacteriaceae</taxon>
        <taxon>Leucobacter</taxon>
    </lineage>
</organism>
<sequence>MATLGISFTDSAGRIGNYLTGGQAHDGSGERRYVLASGIGTTPETFARDAAITRAAHGKQGAKRQAASLYLSFTAEELDPDDPEAAEKALAYGLSFTEAAFPGHQSIAVVQKDGASGLWHVHGAVIAQSHREAVFEYVPAKTGKPVRQERSAGRAITAEMSNVYRLRALNDQMIEQAFGYSNKELVEGRRRAANVTAFDLRKRERGEYNWRDDLRERIDLSAAQGGTVTDFQARLAAEGVAVRERGQEGALSYAFTDADGKKRNARAKGKMGLGEAYGREGIELSLGRARAARGKAAKPVRQPVPVGADPMPRFETLLAEQRASMPPARVEPAPAPVTGRTGALAAVEEFMAEFEPAAEQPQTPQGAVEEPQEGAGAAETVERAQEAAQEPEVSDFLAEVEEAAEGLREATPAPTPVEPSKPVLASRAEGLLAADAELRKGRVEQGQFGE</sequence>
<gene>
    <name evidence="2" type="ORF">D3226_05480</name>
</gene>
<proteinExistence type="predicted"/>
<accession>A0ABS1SMM6</accession>
<evidence type="ECO:0008006" key="4">
    <source>
        <dbReference type="Google" id="ProtNLM"/>
    </source>
</evidence>
<dbReference type="EMBL" id="QYAD01000001">
    <property type="protein sequence ID" value="MBL3689413.1"/>
    <property type="molecule type" value="Genomic_DNA"/>
</dbReference>